<protein>
    <submittedName>
        <fullName evidence="1">Uncharacterized protein</fullName>
    </submittedName>
</protein>
<keyword evidence="2" id="KW-1185">Reference proteome</keyword>
<evidence type="ECO:0000313" key="1">
    <source>
        <dbReference type="EMBL" id="GIY85460.1"/>
    </source>
</evidence>
<gene>
    <name evidence="1" type="ORF">CEXT_199111</name>
</gene>
<dbReference type="AlphaFoldDB" id="A0AAV4WU60"/>
<evidence type="ECO:0000313" key="2">
    <source>
        <dbReference type="Proteomes" id="UP001054945"/>
    </source>
</evidence>
<sequence length="98" mass="11239">MRGGGRCIGRPCCCRRRYLGVMEHLRGTEQKEKENYSPLKKRIARNMTTYLPVELRVAAATTVPKKKKGVLDQQDLFIVNPIMQCRVSRSVSRRSKTS</sequence>
<name>A0AAV4WU60_CAEEX</name>
<organism evidence="1 2">
    <name type="scientific">Caerostris extrusa</name>
    <name type="common">Bark spider</name>
    <name type="synonym">Caerostris bankana</name>
    <dbReference type="NCBI Taxonomy" id="172846"/>
    <lineage>
        <taxon>Eukaryota</taxon>
        <taxon>Metazoa</taxon>
        <taxon>Ecdysozoa</taxon>
        <taxon>Arthropoda</taxon>
        <taxon>Chelicerata</taxon>
        <taxon>Arachnida</taxon>
        <taxon>Araneae</taxon>
        <taxon>Araneomorphae</taxon>
        <taxon>Entelegynae</taxon>
        <taxon>Araneoidea</taxon>
        <taxon>Araneidae</taxon>
        <taxon>Caerostris</taxon>
    </lineage>
</organism>
<dbReference type="EMBL" id="BPLR01016659">
    <property type="protein sequence ID" value="GIY85460.1"/>
    <property type="molecule type" value="Genomic_DNA"/>
</dbReference>
<proteinExistence type="predicted"/>
<comment type="caution">
    <text evidence="1">The sequence shown here is derived from an EMBL/GenBank/DDBJ whole genome shotgun (WGS) entry which is preliminary data.</text>
</comment>
<reference evidence="1 2" key="1">
    <citation type="submission" date="2021-06" db="EMBL/GenBank/DDBJ databases">
        <title>Caerostris extrusa draft genome.</title>
        <authorList>
            <person name="Kono N."/>
            <person name="Arakawa K."/>
        </authorList>
    </citation>
    <scope>NUCLEOTIDE SEQUENCE [LARGE SCALE GENOMIC DNA]</scope>
</reference>
<accession>A0AAV4WU60</accession>
<dbReference type="Proteomes" id="UP001054945">
    <property type="component" value="Unassembled WGS sequence"/>
</dbReference>